<comment type="caution">
    <text evidence="1">The sequence shown here is derived from an EMBL/GenBank/DDBJ whole genome shotgun (WGS) entry which is preliminary data.</text>
</comment>
<dbReference type="Proteomes" id="UP000075606">
    <property type="component" value="Unassembled WGS sequence"/>
</dbReference>
<keyword evidence="2" id="KW-1185">Reference proteome</keyword>
<evidence type="ECO:0000313" key="1">
    <source>
        <dbReference type="EMBL" id="KYG72658.1"/>
    </source>
</evidence>
<dbReference type="RefSeq" id="WP_068224687.1">
    <property type="nucleotide sequence ID" value="NZ_CP139724.1"/>
</dbReference>
<dbReference type="AlphaFoldDB" id="A0A150X1S8"/>
<sequence>MLEFLERYQVKGEFSLGLNENLNDQCNAPRKWSGIYLVFAKKIQLNHLIYIGISGRKGPNGKIIHRSDGIGGRIVKGKQFGEARRNSWQKQMRLAGFDRIYIKWYVTHGEVDIDFPREIEHDLLTKFHEASGQLPLWNKSF</sequence>
<evidence type="ECO:0008006" key="3">
    <source>
        <dbReference type="Google" id="ProtNLM"/>
    </source>
</evidence>
<proteinExistence type="predicted"/>
<name>A0A150X1S8_9BACT</name>
<organism evidence="1 2">
    <name type="scientific">Roseivirga spongicola</name>
    <dbReference type="NCBI Taxonomy" id="333140"/>
    <lineage>
        <taxon>Bacteria</taxon>
        <taxon>Pseudomonadati</taxon>
        <taxon>Bacteroidota</taxon>
        <taxon>Cytophagia</taxon>
        <taxon>Cytophagales</taxon>
        <taxon>Roseivirgaceae</taxon>
        <taxon>Roseivirga</taxon>
    </lineage>
</organism>
<dbReference type="OrthoDB" id="838435at2"/>
<dbReference type="EMBL" id="LRPC01000029">
    <property type="protein sequence ID" value="KYG72658.1"/>
    <property type="molecule type" value="Genomic_DNA"/>
</dbReference>
<gene>
    <name evidence="1" type="ORF">AWW68_17330</name>
</gene>
<dbReference type="STRING" id="333140.AWW68_17330"/>
<protein>
    <recommendedName>
        <fullName evidence="3">GIY-YIG domain-containing protein</fullName>
    </recommendedName>
</protein>
<reference evidence="1 2" key="1">
    <citation type="submission" date="2016-01" db="EMBL/GenBank/DDBJ databases">
        <title>Genome sequencing of Roseivirga spongicola UST030701-084.</title>
        <authorList>
            <person name="Selvaratnam C."/>
            <person name="Thevarajoo S."/>
            <person name="Goh K.M."/>
            <person name="Ee R."/>
            <person name="Chan K.-G."/>
            <person name="Chong C.S."/>
        </authorList>
    </citation>
    <scope>NUCLEOTIDE SEQUENCE [LARGE SCALE GENOMIC DNA]</scope>
    <source>
        <strain evidence="1 2">UST030701-084</strain>
    </source>
</reference>
<accession>A0A150X1S8</accession>
<evidence type="ECO:0000313" key="2">
    <source>
        <dbReference type="Proteomes" id="UP000075606"/>
    </source>
</evidence>